<comment type="caution">
    <text evidence="1">The sequence shown here is derived from an EMBL/GenBank/DDBJ whole genome shotgun (WGS) entry which is preliminary data.</text>
</comment>
<dbReference type="AlphaFoldDB" id="A0A9D5BSG9"/>
<gene>
    <name evidence="1" type="ORF">J5N97_000481</name>
</gene>
<dbReference type="Proteomes" id="UP001085076">
    <property type="component" value="Unassembled WGS sequence"/>
</dbReference>
<accession>A0A9D5BSG9</accession>
<evidence type="ECO:0000313" key="1">
    <source>
        <dbReference type="EMBL" id="KAJ0959817.1"/>
    </source>
</evidence>
<dbReference type="OrthoDB" id="10607068at2759"/>
<keyword evidence="2" id="KW-1185">Reference proteome</keyword>
<dbReference type="EMBL" id="JAGGNH010000159">
    <property type="protein sequence ID" value="KAJ0959817.1"/>
    <property type="molecule type" value="Genomic_DNA"/>
</dbReference>
<proteinExistence type="predicted"/>
<organism evidence="1 2">
    <name type="scientific">Dioscorea zingiberensis</name>
    <dbReference type="NCBI Taxonomy" id="325984"/>
    <lineage>
        <taxon>Eukaryota</taxon>
        <taxon>Viridiplantae</taxon>
        <taxon>Streptophyta</taxon>
        <taxon>Embryophyta</taxon>
        <taxon>Tracheophyta</taxon>
        <taxon>Spermatophyta</taxon>
        <taxon>Magnoliopsida</taxon>
        <taxon>Liliopsida</taxon>
        <taxon>Dioscoreales</taxon>
        <taxon>Dioscoreaceae</taxon>
        <taxon>Dioscorea</taxon>
    </lineage>
</organism>
<reference evidence="1 2" key="1">
    <citation type="journal article" date="2022" name="Hortic Res">
        <title>The genome of Dioscorea zingiberensis sheds light on the biosynthesis, origin and evolution of the medicinally important diosgenin saponins.</title>
        <authorList>
            <person name="Li Y."/>
            <person name="Tan C."/>
            <person name="Li Z."/>
            <person name="Guo J."/>
            <person name="Li S."/>
            <person name="Chen X."/>
            <person name="Wang C."/>
            <person name="Dai X."/>
            <person name="Yang H."/>
            <person name="Song W."/>
            <person name="Hou L."/>
            <person name="Xu J."/>
            <person name="Tong Z."/>
            <person name="Xu A."/>
            <person name="Yuan X."/>
            <person name="Wang W."/>
            <person name="Yang Q."/>
            <person name="Chen L."/>
            <person name="Sun Z."/>
            <person name="Wang K."/>
            <person name="Pan B."/>
            <person name="Chen J."/>
            <person name="Bao Y."/>
            <person name="Liu F."/>
            <person name="Qi X."/>
            <person name="Gang D.R."/>
            <person name="Wen J."/>
            <person name="Li J."/>
        </authorList>
    </citation>
    <scope>NUCLEOTIDE SEQUENCE [LARGE SCALE GENOMIC DNA]</scope>
    <source>
        <strain evidence="1">Dzin_1.0</strain>
    </source>
</reference>
<sequence>MERKHTAKLIKLEVKDCQGLLIGFRFDQEEEQGDEEKEGDCGEMGEEFAAKESEQEERKKVREVGILKKNPKILEEQIHKLNKQIMAAKTGKTNIMRLLRDDNTEDQDTQRQAERIDMDTHFLRLYQESGNKVVKEKSRRLKEASQPMLIEQNQSLCSSDQNVNIFGYRDSIQITNDQGDSAMIVNEALFPYQNSNIDNTTSMASQPMLIEQNRSLCSSDQNVNIFDYRDRQITNDQGHSAMIVNEALFPHQNSNTCDYEFKYKLRVKTCESV</sequence>
<evidence type="ECO:0000313" key="2">
    <source>
        <dbReference type="Proteomes" id="UP001085076"/>
    </source>
</evidence>
<protein>
    <submittedName>
        <fullName evidence="1">Uncharacterized protein</fullName>
    </submittedName>
</protein>
<name>A0A9D5BSG9_9LILI</name>